<dbReference type="GO" id="GO:0003723">
    <property type="term" value="F:RNA binding"/>
    <property type="evidence" value="ECO:0007669"/>
    <property type="project" value="InterPro"/>
</dbReference>
<accession>B2LSB5</accession>
<dbReference type="GO" id="GO:0110001">
    <property type="term" value="C:toxin-antitoxin complex"/>
    <property type="evidence" value="ECO:0007669"/>
    <property type="project" value="InterPro"/>
</dbReference>
<keyword evidence="1" id="KW-0614">Plasmid</keyword>
<organism evidence="1">
    <name type="scientific">Vibrio tapetis</name>
    <dbReference type="NCBI Taxonomy" id="52443"/>
    <lineage>
        <taxon>Bacteria</taxon>
        <taxon>Pseudomonadati</taxon>
        <taxon>Pseudomonadota</taxon>
        <taxon>Gammaproteobacteria</taxon>
        <taxon>Vibrionales</taxon>
        <taxon>Vibrionaceae</taxon>
        <taxon>Vibrio</taxon>
    </lineage>
</organism>
<reference evidence="1" key="1">
    <citation type="journal article" date="2011" name="PLoS ONE">
        <title>Evidence for the role of horizontal transfer in generating pVT1, a large mosaic conjugative plasmid from the clam pathogen, Vibrio tapetis.</title>
        <authorList>
            <person name="Erauso G."/>
            <person name="Lakhal F."/>
            <person name="Bidault-Toffin A."/>
            <person name="Le Chevalier P."/>
            <person name="Bouloc P."/>
            <person name="Paillard C."/>
            <person name="Jacq A."/>
        </authorList>
    </citation>
    <scope>NUCLEOTIDE SEQUENCE</scope>
    <source>
        <strain evidence="1">CECT4600</strain>
        <plasmid evidence="1">pVT1</plasmid>
    </source>
</reference>
<proteinExistence type="predicted"/>
<dbReference type="EMBL" id="EU573358">
    <property type="protein sequence ID" value="ACB99661.1"/>
    <property type="molecule type" value="Genomic_DNA"/>
</dbReference>
<name>B2LSB5_9VIBR</name>
<dbReference type="GO" id="GO:0004519">
    <property type="term" value="F:endonuclease activity"/>
    <property type="evidence" value="ECO:0007669"/>
    <property type="project" value="InterPro"/>
</dbReference>
<evidence type="ECO:0000313" key="1">
    <source>
        <dbReference type="EMBL" id="ACB99661.1"/>
    </source>
</evidence>
<sequence length="109" mass="12689">MLGSLMHVISKRPFNDAKKNFPTCAEALDAAYKVLRISRAKTPEELKALFPSLDNCKYRDKLYVIDIGGNKLRLMAYIEFTQGRFYVKHIVTHAEYDKIIKSYRSEKKK</sequence>
<dbReference type="Pfam" id="PF09907">
    <property type="entry name" value="HigB_toxin"/>
    <property type="match status" value="1"/>
</dbReference>
<geneLocation type="plasmid" evidence="1">
    <name>pVT1</name>
</geneLocation>
<gene>
    <name evidence="1" type="ORF">pVT1_70</name>
</gene>
<dbReference type="InterPro" id="IPR018669">
    <property type="entry name" value="Toxin_HigB"/>
</dbReference>
<dbReference type="AlphaFoldDB" id="B2LSB5"/>
<protein>
    <submittedName>
        <fullName evidence="1">Conserved protein</fullName>
    </submittedName>
</protein>